<dbReference type="Pfam" id="PF02875">
    <property type="entry name" value="Mur_ligase_C"/>
    <property type="match status" value="1"/>
</dbReference>
<evidence type="ECO:0000259" key="10">
    <source>
        <dbReference type="Pfam" id="PF08245"/>
    </source>
</evidence>
<feature type="domain" description="Mur ligase central" evidence="10">
    <location>
        <begin position="93"/>
        <end position="223"/>
    </location>
</feature>
<dbReference type="EC" id="6.3.2.9" evidence="7 8"/>
<comment type="catalytic activity">
    <reaction evidence="7 8">
        <text>UDP-N-acetyl-alpha-D-muramoyl-L-alanine + D-glutamate + ATP = UDP-N-acetyl-alpha-D-muramoyl-L-alanyl-D-glutamate + ADP + phosphate + H(+)</text>
        <dbReference type="Rhea" id="RHEA:16429"/>
        <dbReference type="ChEBI" id="CHEBI:15378"/>
        <dbReference type="ChEBI" id="CHEBI:29986"/>
        <dbReference type="ChEBI" id="CHEBI:30616"/>
        <dbReference type="ChEBI" id="CHEBI:43474"/>
        <dbReference type="ChEBI" id="CHEBI:83898"/>
        <dbReference type="ChEBI" id="CHEBI:83900"/>
        <dbReference type="ChEBI" id="CHEBI:456216"/>
        <dbReference type="EC" id="6.3.2.9"/>
    </reaction>
</comment>
<keyword evidence="7 8" id="KW-0573">Peptidoglycan synthesis</keyword>
<comment type="pathway">
    <text evidence="2 7 8">Cell wall biogenesis; peptidoglycan biosynthesis.</text>
</comment>
<sequence>MKYIVFGLGISGKGAIQLLEKKKLEYIVVDDKLGISSEEAKKITAKTDIVIKSPGISWKNTYLQYCVENKIKIISEIDLALKYINPNTKIIAVTGTNGKTTVVTKIYELLKYVGYKASLGGNEGHSLAKIVADRKDQDFVVLEMSSYQLENKPTIKPYIALVTNLTPDHLLRYDSVDEYYNTKMNIFSNQDEKDYAIINQEDKEFKRIFKGTRAKIVAMNANKDFLNFDTVLKGKHNIQNMLNIVTVAKILNIDESKIKEFLQKTKPLEHRMEVFFKVKNTSFINDSKGTNVESTLFAIDAYKNKKLYLICGGQDKKIDNSKLFEAIYKYCDFVYLIGENAHLYEEDFKKNSYKNYINLNNLENVVKYIKEKVDLDEEKYILLSPATASFDQYKSFEKRGEHFKELVKKYFGGINE</sequence>
<dbReference type="Gene3D" id="3.40.50.720">
    <property type="entry name" value="NAD(P)-binding Rossmann-like Domain"/>
    <property type="match status" value="1"/>
</dbReference>
<keyword evidence="3 7" id="KW-0963">Cytoplasm</keyword>
<dbReference type="PANTHER" id="PTHR43692">
    <property type="entry name" value="UDP-N-ACETYLMURAMOYLALANINE--D-GLUTAMATE LIGASE"/>
    <property type="match status" value="1"/>
</dbReference>
<keyword evidence="11" id="KW-0687">Ribonucleoprotein</keyword>
<keyword evidence="7 8" id="KW-0131">Cell cycle</keyword>
<keyword evidence="7 8" id="KW-0961">Cell wall biogenesis/degradation</keyword>
<comment type="subcellular location">
    <subcellularLocation>
        <location evidence="1 7 8">Cytoplasm</location>
    </subcellularLocation>
</comment>
<accession>A0ABT7HIF4</accession>
<evidence type="ECO:0000256" key="2">
    <source>
        <dbReference type="ARBA" id="ARBA00004752"/>
    </source>
</evidence>
<dbReference type="InterPro" id="IPR005762">
    <property type="entry name" value="MurD"/>
</dbReference>
<dbReference type="Gene3D" id="3.40.1190.10">
    <property type="entry name" value="Mur-like, catalytic domain"/>
    <property type="match status" value="1"/>
</dbReference>
<evidence type="ECO:0000256" key="3">
    <source>
        <dbReference type="ARBA" id="ARBA00022490"/>
    </source>
</evidence>
<evidence type="ECO:0000256" key="6">
    <source>
        <dbReference type="ARBA" id="ARBA00022840"/>
    </source>
</evidence>
<dbReference type="NCBIfam" id="TIGR01087">
    <property type="entry name" value="murD"/>
    <property type="match status" value="1"/>
</dbReference>
<dbReference type="InterPro" id="IPR013221">
    <property type="entry name" value="Mur_ligase_cen"/>
</dbReference>
<proteinExistence type="inferred from homology"/>
<evidence type="ECO:0000256" key="8">
    <source>
        <dbReference type="RuleBase" id="RU003664"/>
    </source>
</evidence>
<dbReference type="HAMAP" id="MF_00639">
    <property type="entry name" value="MurD"/>
    <property type="match status" value="1"/>
</dbReference>
<evidence type="ECO:0000256" key="7">
    <source>
        <dbReference type="HAMAP-Rule" id="MF_00639"/>
    </source>
</evidence>
<dbReference type="InterPro" id="IPR036615">
    <property type="entry name" value="Mur_ligase_C_dom_sf"/>
</dbReference>
<dbReference type="Gene3D" id="3.90.190.20">
    <property type="entry name" value="Mur ligase, C-terminal domain"/>
    <property type="match status" value="1"/>
</dbReference>
<dbReference type="EMBL" id="JASSPP010000002">
    <property type="protein sequence ID" value="MDK9580296.1"/>
    <property type="molecule type" value="Genomic_DNA"/>
</dbReference>
<dbReference type="SUPFAM" id="SSF53244">
    <property type="entry name" value="MurD-like peptide ligases, peptide-binding domain"/>
    <property type="match status" value="1"/>
</dbReference>
<keyword evidence="7 8" id="KW-0133">Cell shape</keyword>
<dbReference type="RefSeq" id="WP_285152665.1">
    <property type="nucleotide sequence ID" value="NZ_JASSPP010000002.1"/>
</dbReference>
<dbReference type="SUPFAM" id="SSF53623">
    <property type="entry name" value="MurD-like peptide ligases, catalytic domain"/>
    <property type="match status" value="1"/>
</dbReference>
<feature type="binding site" evidence="7">
    <location>
        <begin position="95"/>
        <end position="101"/>
    </location>
    <ligand>
        <name>ATP</name>
        <dbReference type="ChEBI" id="CHEBI:30616"/>
    </ligand>
</feature>
<dbReference type="GO" id="GO:0008764">
    <property type="term" value="F:UDP-N-acetylmuramoylalanine-D-glutamate ligase activity"/>
    <property type="evidence" value="ECO:0007669"/>
    <property type="project" value="UniProtKB-EC"/>
</dbReference>
<comment type="function">
    <text evidence="7 8">Cell wall formation. Catalyzes the addition of glutamate to the nucleotide precursor UDP-N-acetylmuramoyl-L-alanine (UMA).</text>
</comment>
<dbReference type="PANTHER" id="PTHR43692:SF1">
    <property type="entry name" value="UDP-N-ACETYLMURAMOYLALANINE--D-GLUTAMATE LIGASE"/>
    <property type="match status" value="1"/>
</dbReference>
<organism evidence="11 12">
    <name type="scientific">Sneathia sanguinegens</name>
    <dbReference type="NCBI Taxonomy" id="40543"/>
    <lineage>
        <taxon>Bacteria</taxon>
        <taxon>Fusobacteriati</taxon>
        <taxon>Fusobacteriota</taxon>
        <taxon>Fusobacteriia</taxon>
        <taxon>Fusobacteriales</taxon>
        <taxon>Leptotrichiaceae</taxon>
        <taxon>Sneathia</taxon>
    </lineage>
</organism>
<feature type="domain" description="Mur ligase C-terminal" evidence="9">
    <location>
        <begin position="270"/>
        <end position="385"/>
    </location>
</feature>
<dbReference type="GO" id="GO:0005840">
    <property type="term" value="C:ribosome"/>
    <property type="evidence" value="ECO:0007669"/>
    <property type="project" value="UniProtKB-KW"/>
</dbReference>
<comment type="similarity">
    <text evidence="7">Belongs to the MurCDEF family.</text>
</comment>
<gene>
    <name evidence="7 11" type="primary">murD</name>
    <name evidence="11" type="ORF">QQA45_02020</name>
</gene>
<dbReference type="InterPro" id="IPR004101">
    <property type="entry name" value="Mur_ligase_C"/>
</dbReference>
<protein>
    <recommendedName>
        <fullName evidence="7 8">UDP-N-acetylmuramoylalanine--D-glutamate ligase</fullName>
        <ecNumber evidence="7 8">6.3.2.9</ecNumber>
    </recommendedName>
    <alternativeName>
        <fullName evidence="7">D-glutamic acid-adding enzyme</fullName>
    </alternativeName>
    <alternativeName>
        <fullName evidence="7">UDP-N-acetylmuramoyl-L-alanyl-D-glutamate synthetase</fullName>
    </alternativeName>
</protein>
<reference evidence="11 12" key="1">
    <citation type="submission" date="2023-06" db="EMBL/GenBank/DDBJ databases">
        <title>Antibody response to the Sneathia vaginalis cytopathogenic toxin A during pregnancy.</title>
        <authorList>
            <person name="Mccoy Z.T."/>
            <person name="Serrano M.G."/>
            <person name="Spaine K."/>
            <person name="Edwards D.J."/>
            <person name="Buck G.A."/>
            <person name="Jefferson K."/>
        </authorList>
    </citation>
    <scope>NUCLEOTIDE SEQUENCE [LARGE SCALE GENOMIC DNA]</scope>
    <source>
        <strain evidence="11 12">CCUG 42621</strain>
    </source>
</reference>
<dbReference type="Proteomes" id="UP001225134">
    <property type="component" value="Unassembled WGS sequence"/>
</dbReference>
<dbReference type="InterPro" id="IPR036565">
    <property type="entry name" value="Mur-like_cat_sf"/>
</dbReference>
<keyword evidence="5 7" id="KW-0547">Nucleotide-binding</keyword>
<evidence type="ECO:0000259" key="9">
    <source>
        <dbReference type="Pfam" id="PF02875"/>
    </source>
</evidence>
<dbReference type="Pfam" id="PF08245">
    <property type="entry name" value="Mur_ligase_M"/>
    <property type="match status" value="1"/>
</dbReference>
<keyword evidence="11" id="KW-0689">Ribosomal protein</keyword>
<evidence type="ECO:0000313" key="12">
    <source>
        <dbReference type="Proteomes" id="UP001225134"/>
    </source>
</evidence>
<evidence type="ECO:0000256" key="1">
    <source>
        <dbReference type="ARBA" id="ARBA00004496"/>
    </source>
</evidence>
<evidence type="ECO:0000256" key="4">
    <source>
        <dbReference type="ARBA" id="ARBA00022598"/>
    </source>
</evidence>
<keyword evidence="4 7" id="KW-0436">Ligase</keyword>
<name>A0ABT7HIF4_9FUSO</name>
<keyword evidence="6 7" id="KW-0067">ATP-binding</keyword>
<comment type="caution">
    <text evidence="11">The sequence shown here is derived from an EMBL/GenBank/DDBJ whole genome shotgun (WGS) entry which is preliminary data.</text>
</comment>
<evidence type="ECO:0000256" key="5">
    <source>
        <dbReference type="ARBA" id="ARBA00022741"/>
    </source>
</evidence>
<evidence type="ECO:0000313" key="11">
    <source>
        <dbReference type="EMBL" id="MDK9580296.1"/>
    </source>
</evidence>
<dbReference type="SUPFAM" id="SSF51984">
    <property type="entry name" value="MurCD N-terminal domain"/>
    <property type="match status" value="1"/>
</dbReference>
<keyword evidence="12" id="KW-1185">Reference proteome</keyword>
<keyword evidence="7 8" id="KW-0132">Cell division</keyword>